<dbReference type="Pfam" id="PF00571">
    <property type="entry name" value="CBS"/>
    <property type="match status" value="1"/>
</dbReference>
<dbReference type="CDD" id="cd04590">
    <property type="entry name" value="CBS_pair_CorC_HlyC_assoc"/>
    <property type="match status" value="1"/>
</dbReference>
<dbReference type="SUPFAM" id="SSF54631">
    <property type="entry name" value="CBS-domain pair"/>
    <property type="match status" value="1"/>
</dbReference>
<sequence>MDIYTIILILTILVLCSAFFSSSETSMMALNKYKLKHLAKKNNKQAKRSLELISRPDNLLVSILIGNTFANILASALLARYSESHFGELGLMVSTIVLTIIILIFGEIIPKSFAAVYPQKLAFPFSLPLKIIIIVSYPLVIALNVISKIILRPFGIKLENSNAEALNKEEIHTVVHESNTKLGAKNKNMLLGVLELDKIFVQDVMVHHNKIEYIDINQSIDKIKARLIKSKSSNLILCQDNINDVIGVVKMSDIIQILMSKSSISVARLRKIAIQPYFIPETVSLQSQLINFQKKSLRFAIVVDEYGDVTGTITVEDIMEEIVGEFSDRFDVHNNIRKISNNSYIVGGSATLREINRHIEVHLESEDAKTLSGFIIEEIENLPCGECCIKQGNIVLEILDIKDNKINSIKLTILNQTIIKH</sequence>
<keyword evidence="8 10" id="KW-0472">Membrane</keyword>
<comment type="subcellular location">
    <subcellularLocation>
        <location evidence="1">Cell membrane</location>
        <topology evidence="1">Multi-pass membrane protein</topology>
    </subcellularLocation>
</comment>
<keyword evidence="6 10" id="KW-1133">Transmembrane helix</keyword>
<evidence type="ECO:0000256" key="2">
    <source>
        <dbReference type="ARBA" id="ARBA00006337"/>
    </source>
</evidence>
<dbReference type="OrthoDB" id="9797674at2"/>
<gene>
    <name evidence="14" type="ORF">KX01_1454</name>
</gene>
<dbReference type="InterPro" id="IPR002550">
    <property type="entry name" value="CNNM"/>
</dbReference>
<dbReference type="Pfam" id="PF01595">
    <property type="entry name" value="CNNM"/>
    <property type="match status" value="1"/>
</dbReference>
<dbReference type="EMBL" id="CP009654">
    <property type="protein sequence ID" value="APC97794.1"/>
    <property type="molecule type" value="Genomic_DNA"/>
</dbReference>
<dbReference type="Gene3D" id="3.10.580.10">
    <property type="entry name" value="CBS-domain"/>
    <property type="match status" value="1"/>
</dbReference>
<evidence type="ECO:0000256" key="5">
    <source>
        <dbReference type="ARBA" id="ARBA00022737"/>
    </source>
</evidence>
<dbReference type="Gene3D" id="3.30.465.10">
    <property type="match status" value="1"/>
</dbReference>
<evidence type="ECO:0000256" key="10">
    <source>
        <dbReference type="PROSITE-ProRule" id="PRU01193"/>
    </source>
</evidence>
<name>A0A1J0KVU9_9GAMM</name>
<evidence type="ECO:0000256" key="8">
    <source>
        <dbReference type="ARBA" id="ARBA00023136"/>
    </source>
</evidence>
<evidence type="ECO:0000259" key="13">
    <source>
        <dbReference type="PROSITE" id="PS51846"/>
    </source>
</evidence>
<keyword evidence="15" id="KW-1185">Reference proteome</keyword>
<dbReference type="PANTHER" id="PTHR22777:SF32">
    <property type="entry name" value="UPF0053 INNER MEMBRANE PROTEIN YFJD"/>
    <property type="match status" value="1"/>
</dbReference>
<evidence type="ECO:0000256" key="11">
    <source>
        <dbReference type="SAM" id="Phobius"/>
    </source>
</evidence>
<keyword evidence="5" id="KW-0677">Repeat</keyword>
<dbReference type="PANTHER" id="PTHR22777">
    <property type="entry name" value="HEMOLYSIN-RELATED"/>
    <property type="match status" value="1"/>
</dbReference>
<dbReference type="InterPro" id="IPR005170">
    <property type="entry name" value="Transptr-assoc_dom"/>
</dbReference>
<feature type="domain" description="CNNM transmembrane" evidence="13">
    <location>
        <begin position="1"/>
        <end position="189"/>
    </location>
</feature>
<evidence type="ECO:0000256" key="4">
    <source>
        <dbReference type="ARBA" id="ARBA00022692"/>
    </source>
</evidence>
<proteinExistence type="inferred from homology"/>
<keyword evidence="3" id="KW-1003">Cell membrane</keyword>
<feature type="transmembrane region" description="Helical" evidence="11">
    <location>
        <begin position="59"/>
        <end position="79"/>
    </location>
</feature>
<dbReference type="InterPro" id="IPR000644">
    <property type="entry name" value="CBS_dom"/>
</dbReference>
<dbReference type="Proteomes" id="UP000182521">
    <property type="component" value="Chromosome"/>
</dbReference>
<evidence type="ECO:0000313" key="14">
    <source>
        <dbReference type="EMBL" id="APC97794.1"/>
    </source>
</evidence>
<dbReference type="InterPro" id="IPR046342">
    <property type="entry name" value="CBS_dom_sf"/>
</dbReference>
<reference evidence="15" key="1">
    <citation type="submission" date="2014-10" db="EMBL/GenBank/DDBJ databases">
        <authorList>
            <person name="Kuske C.R."/>
            <person name="Challacombe J.F."/>
            <person name="Daligault H.E."/>
            <person name="Davenport K.W."/>
            <person name="Johnson S.L."/>
            <person name="Siddaramappa S."/>
            <person name="Petersen J.M."/>
        </authorList>
    </citation>
    <scope>NUCLEOTIDE SEQUENCE [LARGE SCALE GENOMIC DNA]</scope>
    <source>
        <strain evidence="15">CA97-1460</strain>
    </source>
</reference>
<keyword evidence="7 9" id="KW-0129">CBS domain</keyword>
<dbReference type="KEGG" id="frc:KX01_1454"/>
<dbReference type="SMART" id="SM01091">
    <property type="entry name" value="CorC_HlyC"/>
    <property type="match status" value="1"/>
</dbReference>
<evidence type="ECO:0000256" key="9">
    <source>
        <dbReference type="PROSITE-ProRule" id="PRU00703"/>
    </source>
</evidence>
<dbReference type="InterPro" id="IPR036318">
    <property type="entry name" value="FAD-bd_PCMH-like_sf"/>
</dbReference>
<dbReference type="InterPro" id="IPR016169">
    <property type="entry name" value="FAD-bd_PCMH_sub2"/>
</dbReference>
<evidence type="ECO:0000256" key="1">
    <source>
        <dbReference type="ARBA" id="ARBA00004651"/>
    </source>
</evidence>
<dbReference type="AlphaFoldDB" id="A0A1J0KVU9"/>
<feature type="transmembrane region" description="Helical" evidence="11">
    <location>
        <begin position="129"/>
        <end position="151"/>
    </location>
</feature>
<evidence type="ECO:0000259" key="12">
    <source>
        <dbReference type="PROSITE" id="PS51371"/>
    </source>
</evidence>
<feature type="transmembrane region" description="Helical" evidence="11">
    <location>
        <begin position="91"/>
        <end position="109"/>
    </location>
</feature>
<comment type="similarity">
    <text evidence="2">Belongs to the UPF0053 family.</text>
</comment>
<accession>A0A1J0KVU9</accession>
<evidence type="ECO:0000313" key="15">
    <source>
        <dbReference type="Proteomes" id="UP000182521"/>
    </source>
</evidence>
<keyword evidence="4 10" id="KW-0812">Transmembrane</keyword>
<dbReference type="PROSITE" id="PS51371">
    <property type="entry name" value="CBS"/>
    <property type="match status" value="1"/>
</dbReference>
<dbReference type="GO" id="GO:0050660">
    <property type="term" value="F:flavin adenine dinucleotide binding"/>
    <property type="evidence" value="ECO:0007669"/>
    <property type="project" value="InterPro"/>
</dbReference>
<evidence type="ECO:0000256" key="6">
    <source>
        <dbReference type="ARBA" id="ARBA00022989"/>
    </source>
</evidence>
<dbReference type="SUPFAM" id="SSF56176">
    <property type="entry name" value="FAD-binding/transporter-associated domain-like"/>
    <property type="match status" value="1"/>
</dbReference>
<dbReference type="RefSeq" id="WP_071664343.1">
    <property type="nucleotide sequence ID" value="NZ_CP009654.1"/>
</dbReference>
<evidence type="ECO:0000256" key="3">
    <source>
        <dbReference type="ARBA" id="ARBA00022475"/>
    </source>
</evidence>
<feature type="domain" description="CBS" evidence="12">
    <location>
        <begin position="269"/>
        <end position="329"/>
    </location>
</feature>
<protein>
    <submittedName>
        <fullName evidence="14">CBS domain protein</fullName>
    </submittedName>
</protein>
<dbReference type="InterPro" id="IPR044751">
    <property type="entry name" value="Ion_transp-like_CBS"/>
</dbReference>
<evidence type="ECO:0000256" key="7">
    <source>
        <dbReference type="ARBA" id="ARBA00023122"/>
    </source>
</evidence>
<dbReference type="GO" id="GO:0005886">
    <property type="term" value="C:plasma membrane"/>
    <property type="evidence" value="ECO:0007669"/>
    <property type="project" value="UniProtKB-SubCell"/>
</dbReference>
<dbReference type="Pfam" id="PF03471">
    <property type="entry name" value="CorC_HlyC"/>
    <property type="match status" value="1"/>
</dbReference>
<dbReference type="PROSITE" id="PS51846">
    <property type="entry name" value="CNNM"/>
    <property type="match status" value="1"/>
</dbReference>
<organism evidence="14 15">
    <name type="scientific">Francisella frigiditurris</name>
    <dbReference type="NCBI Taxonomy" id="1542390"/>
    <lineage>
        <taxon>Bacteria</taxon>
        <taxon>Pseudomonadati</taxon>
        <taxon>Pseudomonadota</taxon>
        <taxon>Gammaproteobacteria</taxon>
        <taxon>Thiotrichales</taxon>
        <taxon>Francisellaceae</taxon>
        <taxon>Francisella</taxon>
    </lineage>
</organism>